<evidence type="ECO:0000313" key="5">
    <source>
        <dbReference type="Proteomes" id="UP000232587"/>
    </source>
</evidence>
<keyword evidence="2" id="KW-0812">Transmembrane</keyword>
<dbReference type="InterPro" id="IPR005625">
    <property type="entry name" value="PepSY-ass_TM"/>
</dbReference>
<dbReference type="Pfam" id="PF03413">
    <property type="entry name" value="PepSY"/>
    <property type="match status" value="1"/>
</dbReference>
<dbReference type="EMBL" id="PHUF01000009">
    <property type="protein sequence ID" value="PKB13280.1"/>
    <property type="molecule type" value="Genomic_DNA"/>
</dbReference>
<dbReference type="AlphaFoldDB" id="A0A2N0H309"/>
<dbReference type="InterPro" id="IPR025711">
    <property type="entry name" value="PepSY"/>
</dbReference>
<feature type="transmembrane region" description="Helical" evidence="2">
    <location>
        <begin position="147"/>
        <end position="169"/>
    </location>
</feature>
<feature type="region of interest" description="Disordered" evidence="1">
    <location>
        <begin position="373"/>
        <end position="394"/>
    </location>
</feature>
<evidence type="ECO:0000256" key="1">
    <source>
        <dbReference type="SAM" id="MobiDB-lite"/>
    </source>
</evidence>
<sequence>MNRPRRASPHIKRLIAVWHLWLGVSLGGLWALQGLTGAMLVFHRDLDRAGLAAVSGPPRPLDELVAVAARAMDGEPESIGHYYPDGSILGVTFGDAATDRRTVLIEAASGRILGLRERSPVSPAGGNFWRWVYHVHHSLLLGERGEWLLGLSGLLLLTMAGSGAWLGWPRRGQWRAAYSAGRWRTRVQKLFGWHRAIGLAAALALMLLAASGAMMDFGKPLRAWAERHAGYQPPYRPRPGALPERTIGADRALALALTALPDAALTSIGLPTPKSPVYLVRLRRPAERRTWSGTSLVVVDAGSGRILAAYDAASGPLANRILDSAFPVHSGEVASLPGRILVFLTGLSLPVLYLTGLWAWLRRRHGLRDQLAPGSQDCQSAYKPTPRTKGNFVT</sequence>
<dbReference type="OrthoDB" id="7626573at2"/>
<evidence type="ECO:0000313" key="4">
    <source>
        <dbReference type="EMBL" id="PKB13280.1"/>
    </source>
</evidence>
<dbReference type="Proteomes" id="UP000232587">
    <property type="component" value="Unassembled WGS sequence"/>
</dbReference>
<dbReference type="RefSeq" id="WP_157812620.1">
    <property type="nucleotide sequence ID" value="NZ_PHUF01000009.1"/>
</dbReference>
<keyword evidence="5" id="KW-1185">Reference proteome</keyword>
<accession>A0A2N0H309</accession>
<feature type="transmembrane region" description="Helical" evidence="2">
    <location>
        <begin position="20"/>
        <end position="42"/>
    </location>
</feature>
<dbReference type="PANTHER" id="PTHR34219">
    <property type="entry name" value="IRON-REGULATED INNER MEMBRANE PROTEIN-RELATED"/>
    <property type="match status" value="1"/>
</dbReference>
<organism evidence="4 5">
    <name type="scientific">Novosphingobium kunmingense</name>
    <dbReference type="NCBI Taxonomy" id="1211806"/>
    <lineage>
        <taxon>Bacteria</taxon>
        <taxon>Pseudomonadati</taxon>
        <taxon>Pseudomonadota</taxon>
        <taxon>Alphaproteobacteria</taxon>
        <taxon>Sphingomonadales</taxon>
        <taxon>Sphingomonadaceae</taxon>
        <taxon>Novosphingobium</taxon>
    </lineage>
</organism>
<reference evidence="4 5" key="1">
    <citation type="submission" date="2017-11" db="EMBL/GenBank/DDBJ databases">
        <title>Genomic Encyclopedia of Type Strains, Phase III (KMG-III): the genomes of soil and plant-associated and newly described type strains.</title>
        <authorList>
            <person name="Whitman W."/>
        </authorList>
    </citation>
    <scope>NUCLEOTIDE SEQUENCE [LARGE SCALE GENOMIC DNA]</scope>
    <source>
        <strain evidence="4 5">CGMCC 1.12274</strain>
    </source>
</reference>
<proteinExistence type="predicted"/>
<feature type="transmembrane region" description="Helical" evidence="2">
    <location>
        <begin position="190"/>
        <end position="214"/>
    </location>
</feature>
<feature type="transmembrane region" description="Helical" evidence="2">
    <location>
        <begin position="340"/>
        <end position="361"/>
    </location>
</feature>
<name>A0A2N0H309_9SPHN</name>
<gene>
    <name evidence="4" type="ORF">B0I00_3416</name>
</gene>
<keyword evidence="2" id="KW-0472">Membrane</keyword>
<evidence type="ECO:0000256" key="2">
    <source>
        <dbReference type="SAM" id="Phobius"/>
    </source>
</evidence>
<feature type="domain" description="PepSY" evidence="3">
    <location>
        <begin position="247"/>
        <end position="309"/>
    </location>
</feature>
<evidence type="ECO:0000259" key="3">
    <source>
        <dbReference type="Pfam" id="PF03413"/>
    </source>
</evidence>
<dbReference type="Pfam" id="PF03929">
    <property type="entry name" value="PepSY_TM"/>
    <property type="match status" value="1"/>
</dbReference>
<comment type="caution">
    <text evidence="4">The sequence shown here is derived from an EMBL/GenBank/DDBJ whole genome shotgun (WGS) entry which is preliminary data.</text>
</comment>
<protein>
    <submittedName>
        <fullName evidence="4">Putative iron-regulated membrane protein</fullName>
    </submittedName>
</protein>
<keyword evidence="2" id="KW-1133">Transmembrane helix</keyword>